<name>A0A246BMG1_9DEIO</name>
<dbReference type="InterPro" id="IPR003776">
    <property type="entry name" value="YcaO-like_dom"/>
</dbReference>
<dbReference type="Gene3D" id="3.30.1330.230">
    <property type="match status" value="1"/>
</dbReference>
<organism evidence="2 3">
    <name type="scientific">Deinococcus indicus</name>
    <dbReference type="NCBI Taxonomy" id="223556"/>
    <lineage>
        <taxon>Bacteria</taxon>
        <taxon>Thermotogati</taxon>
        <taxon>Deinococcota</taxon>
        <taxon>Deinococci</taxon>
        <taxon>Deinococcales</taxon>
        <taxon>Deinococcaceae</taxon>
        <taxon>Deinococcus</taxon>
    </lineage>
</organism>
<dbReference type="OrthoDB" id="2379922at2"/>
<evidence type="ECO:0000313" key="3">
    <source>
        <dbReference type="Proteomes" id="UP000197208"/>
    </source>
</evidence>
<comment type="caution">
    <text evidence="2">The sequence shown here is derived from an EMBL/GenBank/DDBJ whole genome shotgun (WGS) entry which is preliminary data.</text>
</comment>
<dbReference type="AlphaFoldDB" id="A0A246BMG1"/>
<feature type="domain" description="YcaO" evidence="1">
    <location>
        <begin position="139"/>
        <end position="504"/>
    </location>
</feature>
<dbReference type="Pfam" id="PF02624">
    <property type="entry name" value="YcaO"/>
    <property type="match status" value="1"/>
</dbReference>
<dbReference type="PROSITE" id="PS51664">
    <property type="entry name" value="YCAO"/>
    <property type="match status" value="1"/>
</dbReference>
<dbReference type="EMBL" id="NHMK01000010">
    <property type="protein sequence ID" value="OWL96853.1"/>
    <property type="molecule type" value="Genomic_DNA"/>
</dbReference>
<dbReference type="RefSeq" id="WP_088248050.1">
    <property type="nucleotide sequence ID" value="NZ_NHMK01000010.1"/>
</dbReference>
<gene>
    <name evidence="2" type="ORF">CBQ26_07625</name>
</gene>
<evidence type="ECO:0000313" key="2">
    <source>
        <dbReference type="EMBL" id="OWL96853.1"/>
    </source>
</evidence>
<proteinExistence type="predicted"/>
<dbReference type="PANTHER" id="PTHR37809:SF1">
    <property type="entry name" value="RIBOSOMAL PROTEIN S12 METHYLTHIOTRANSFERASE ACCESSORY FACTOR YCAO"/>
    <property type="match status" value="1"/>
</dbReference>
<evidence type="ECO:0000259" key="1">
    <source>
        <dbReference type="PROSITE" id="PS51664"/>
    </source>
</evidence>
<protein>
    <recommendedName>
        <fullName evidence="1">YcaO domain-containing protein</fullName>
    </recommendedName>
</protein>
<dbReference type="Proteomes" id="UP000197208">
    <property type="component" value="Unassembled WGS sequence"/>
</dbReference>
<sequence length="504" mass="55026">MPAPVTYRNATHAFILDGHNTDEYFKVLLEQFTHSTLQSAPLPALPPVSYLNAFPRRACGAWRVDLLTLTAEFISFGPGGARPLTAQLRARPEGTPGSARVSLPDLGALPRDWRPVRWPALRLPTETVPVSLLGQPDSGVGRQRDVRRARVSAQLEALERRSSVYAGQPLVRGACRPLAADRRVLDPGSLVQLDVPGAVAYSPDLEIDWVSGVSLRSGEEILVPARHVFMGYGADPAYLNESSSGCALGSVPEEAMLYAALEVIERDAFLMAWYTRAGAVRLDLTLLTDPDTLILLDDLRFQGFEVQAFDITPPEEGVPVVWVLGRGRRAGQPSTLTALAAHLDPVRALRGALEELHVGLGSSRVNAGLGGALHRGERAVVTHLDHFEFYAHPAGEAFLRFLPDVPDCRATRAFLRRGAAWRDPDITVNLRRLTDRLLRSRPDVVFVDIGAPVVSALGLSCVRAVVPDSLPLTFGQAGRRVRGCRRLRRRLAGRPFNDAPHPFP</sequence>
<dbReference type="PANTHER" id="PTHR37809">
    <property type="entry name" value="RIBOSOMAL PROTEIN S12 METHYLTHIOTRANSFERASE ACCESSORY FACTOR YCAO"/>
    <property type="match status" value="1"/>
</dbReference>
<accession>A0A246BMG1</accession>
<keyword evidence="3" id="KW-1185">Reference proteome</keyword>
<reference evidence="2 3" key="1">
    <citation type="submission" date="2017-05" db="EMBL/GenBank/DDBJ databases">
        <title>De novo genome assembly of Deniococcus indicus strain DR1.</title>
        <authorList>
            <person name="Chauhan D."/>
            <person name="Yennamalli R.M."/>
            <person name="Priyadarshini R."/>
        </authorList>
    </citation>
    <scope>NUCLEOTIDE SEQUENCE [LARGE SCALE GENOMIC DNA]</scope>
    <source>
        <strain evidence="2 3">DR1</strain>
    </source>
</reference>